<dbReference type="InterPro" id="IPR000073">
    <property type="entry name" value="AB_hydrolase_1"/>
</dbReference>
<sequence>MRTRLGALHVRIVGSGPVTVLWPSMFVDGHTWDRLLPHLAADRRYVLVDGPGLGRSEPLRRRSSIGEAADAAVDLLDGLGVDAPVDWVGNAFGGHVGFDLATREGVLRSLVAVSAPTEPITPELRRQIALLAPVLRLAGAVRPVRDSVVEAMLTQASAADPQLRAVVVDSLRRPGRRSLSLALRSFILDRADVNDTLGDIRVPSLFVASDDRGDWSPQDAVRAAALTPAARAVVVDGARTLVPLEQPVTLARLLRDFWAEVDGSEAPHPR</sequence>
<dbReference type="InterPro" id="IPR050266">
    <property type="entry name" value="AB_hydrolase_sf"/>
</dbReference>
<dbReference type="InterPro" id="IPR029058">
    <property type="entry name" value="AB_hydrolase_fold"/>
</dbReference>
<reference evidence="3" key="1">
    <citation type="journal article" date="2019" name="Int. J. Syst. Evol. Microbiol.">
        <title>The Global Catalogue of Microorganisms (GCM) 10K type strain sequencing project: providing services to taxonomists for standard genome sequencing and annotation.</title>
        <authorList>
            <consortium name="The Broad Institute Genomics Platform"/>
            <consortium name="The Broad Institute Genome Sequencing Center for Infectious Disease"/>
            <person name="Wu L."/>
            <person name="Ma J."/>
        </authorList>
    </citation>
    <scope>NUCLEOTIDE SEQUENCE [LARGE SCALE GENOMIC DNA]</scope>
    <source>
        <strain evidence="3">JCM 17809</strain>
    </source>
</reference>
<accession>A0ABP8KN98</accession>
<evidence type="ECO:0000313" key="3">
    <source>
        <dbReference type="Proteomes" id="UP001500945"/>
    </source>
</evidence>
<dbReference type="Pfam" id="PF12697">
    <property type="entry name" value="Abhydrolase_6"/>
    <property type="match status" value="1"/>
</dbReference>
<dbReference type="Gene3D" id="3.40.50.1820">
    <property type="entry name" value="alpha/beta hydrolase"/>
    <property type="match status" value="1"/>
</dbReference>
<dbReference type="SUPFAM" id="SSF53474">
    <property type="entry name" value="alpha/beta-Hydrolases"/>
    <property type="match status" value="1"/>
</dbReference>
<organism evidence="2 3">
    <name type="scientific">Fodinibacter luteus</name>
    <dbReference type="NCBI Taxonomy" id="552064"/>
    <lineage>
        <taxon>Bacteria</taxon>
        <taxon>Bacillati</taxon>
        <taxon>Actinomycetota</taxon>
        <taxon>Actinomycetes</taxon>
        <taxon>Micrococcales</taxon>
        <taxon>Intrasporangiaceae</taxon>
        <taxon>Fodinibacter (ex Wang et al. 2009)</taxon>
    </lineage>
</organism>
<dbReference type="EMBL" id="BAABGM010000020">
    <property type="protein sequence ID" value="GAA4410783.1"/>
    <property type="molecule type" value="Genomic_DNA"/>
</dbReference>
<comment type="caution">
    <text evidence="2">The sequence shown here is derived from an EMBL/GenBank/DDBJ whole genome shotgun (WGS) entry which is preliminary data.</text>
</comment>
<name>A0ABP8KN98_9MICO</name>
<keyword evidence="3" id="KW-1185">Reference proteome</keyword>
<dbReference type="Proteomes" id="UP001500945">
    <property type="component" value="Unassembled WGS sequence"/>
</dbReference>
<gene>
    <name evidence="2" type="ORF">GCM10023168_30840</name>
</gene>
<proteinExistence type="predicted"/>
<dbReference type="PANTHER" id="PTHR43798">
    <property type="entry name" value="MONOACYLGLYCEROL LIPASE"/>
    <property type="match status" value="1"/>
</dbReference>
<feature type="domain" description="AB hydrolase-1" evidence="1">
    <location>
        <begin position="20"/>
        <end position="252"/>
    </location>
</feature>
<evidence type="ECO:0000313" key="2">
    <source>
        <dbReference type="EMBL" id="GAA4410783.1"/>
    </source>
</evidence>
<evidence type="ECO:0000259" key="1">
    <source>
        <dbReference type="Pfam" id="PF12697"/>
    </source>
</evidence>
<protein>
    <recommendedName>
        <fullName evidence="1">AB hydrolase-1 domain-containing protein</fullName>
    </recommendedName>
</protein>